<dbReference type="InterPro" id="IPR051162">
    <property type="entry name" value="T4SS_component"/>
</dbReference>
<dbReference type="InterPro" id="IPR003593">
    <property type="entry name" value="AAA+_ATPase"/>
</dbReference>
<dbReference type="RefSeq" id="WP_091791658.1">
    <property type="nucleotide sequence ID" value="NZ_FNAF01000004.1"/>
</dbReference>
<dbReference type="SUPFAM" id="SSF52540">
    <property type="entry name" value="P-loop containing nucleoside triphosphate hydrolases"/>
    <property type="match status" value="1"/>
</dbReference>
<dbReference type="Gene3D" id="1.10.8.730">
    <property type="match status" value="1"/>
</dbReference>
<evidence type="ECO:0000313" key="3">
    <source>
        <dbReference type="Proteomes" id="UP000198995"/>
    </source>
</evidence>
<dbReference type="OrthoDB" id="9804380at2"/>
<accession>A0A1G6W1F2</accession>
<organism evidence="2 3">
    <name type="scientific">Peptococcus niger</name>
    <dbReference type="NCBI Taxonomy" id="2741"/>
    <lineage>
        <taxon>Bacteria</taxon>
        <taxon>Bacillati</taxon>
        <taxon>Bacillota</taxon>
        <taxon>Clostridia</taxon>
        <taxon>Eubacteriales</taxon>
        <taxon>Peptococcaceae</taxon>
        <taxon>Peptococcus</taxon>
    </lineage>
</organism>
<protein>
    <submittedName>
        <fullName evidence="2">Type IV secretory pathway, VirB4 component</fullName>
    </submittedName>
</protein>
<dbReference type="Pfam" id="PF19044">
    <property type="entry name" value="P-loop_TraG"/>
    <property type="match status" value="1"/>
</dbReference>
<evidence type="ECO:0000313" key="2">
    <source>
        <dbReference type="EMBL" id="SDD59543.1"/>
    </source>
</evidence>
<dbReference type="AlphaFoldDB" id="A0A1G6W1F2"/>
<dbReference type="CDD" id="cd01127">
    <property type="entry name" value="TrwB_TraG_TraD_VirD4"/>
    <property type="match status" value="1"/>
</dbReference>
<keyword evidence="3" id="KW-1185">Reference proteome</keyword>
<dbReference type="PANTHER" id="PTHR30121:SF6">
    <property type="entry name" value="SLR6007 PROTEIN"/>
    <property type="match status" value="1"/>
</dbReference>
<gene>
    <name evidence="2" type="ORF">SAMN04489866_104201</name>
</gene>
<dbReference type="Proteomes" id="UP000198995">
    <property type="component" value="Unassembled WGS sequence"/>
</dbReference>
<dbReference type="SMART" id="SM00382">
    <property type="entry name" value="AAA"/>
    <property type="match status" value="1"/>
</dbReference>
<name>A0A1G6W1F2_PEPNI</name>
<sequence length="857" mass="97354">MPLDVSFFKDREKLKSSIRDSRKSNRNKAKPKQLEQIVSTQSFSPIRDVKDGIIITKDGRFVKIMELSPINFGLRSYGEQASIISSFAKALRNMPNYIQFKVVSKRADVSHFIETIKNEMALEKNNHCKRLQQEQINLISSVGSTQGVSRRFFLIFEYEQKTGFQHRPTFDQVKQELEKEARNIAGDLEDCGNEFISVNSSDEYVLEVLYSIMSRSESSIRSARDREYEVIGRYAAGQMDFSRKDLHIPINDFIAPAIIDDRSSPRYLVVDDLFYMYCYIPGNSYPVRALGGWMLLLINMGEGVDVDFWIHKENVATTQRKLQYRLRWNKVRMRETEDTSQDFEDLHGAIESGYYLKSGLSSGEDFCYMASLITITASSLQELNYKYEAIKRHCIRNDIRVKPCHFQQLEAWKSSLPICQCNSGIWAKARRNGLTRDLASAYPFVSYELADENGILLGANSNNGSLVFVDPFDTSKYNNANIAILGSSGSGKTYTLQCMALRLRQKQTQVFIIAPLKGIEFERACAAIGGSFIRIAPGSGNNINIMEIRKKTESLDDFEADFVPEESILVKKIQQLHTFFTLLLKDITFDEQQLLDESLLKTYEKFEITPANDSLVDPKTGAYKEMPILGDLYKTLEEMGRKDSRLYGVLTRYVSGSANSFNQPTNVNLDNKYVVLDVSSLTKETLPIGMFIALDYAWDKAREDRTKKKVIFIDETWRLVGPGSSELAAEFVLEIFKVIRGYGGSAVCATQDLNDFFALKDGMYGAGIINNAKTKMLMKTEPREALVVAKAMDLTVEEAEEIKSIKRGTCLLAANTNHVFIDIKASKIEHDLITTDAKELRQLALERQKKRSVEHDL</sequence>
<dbReference type="InterPro" id="IPR027417">
    <property type="entry name" value="P-loop_NTPase"/>
</dbReference>
<dbReference type="Gene3D" id="3.40.50.300">
    <property type="entry name" value="P-loop containing nucleotide triphosphate hydrolases"/>
    <property type="match status" value="1"/>
</dbReference>
<dbReference type="STRING" id="2741.SAMN04489866_104201"/>
<evidence type="ECO:0000259" key="1">
    <source>
        <dbReference type="SMART" id="SM00382"/>
    </source>
</evidence>
<proteinExistence type="predicted"/>
<dbReference type="PANTHER" id="PTHR30121">
    <property type="entry name" value="UNCHARACTERIZED PROTEIN YJGR-RELATED"/>
    <property type="match status" value="1"/>
</dbReference>
<feature type="domain" description="AAA+ ATPase" evidence="1">
    <location>
        <begin position="478"/>
        <end position="834"/>
    </location>
</feature>
<dbReference type="InterPro" id="IPR043964">
    <property type="entry name" value="P-loop_TraG"/>
</dbReference>
<dbReference type="EMBL" id="FNAF01000004">
    <property type="protein sequence ID" value="SDD59543.1"/>
    <property type="molecule type" value="Genomic_DNA"/>
</dbReference>
<reference evidence="2 3" key="1">
    <citation type="submission" date="2016-10" db="EMBL/GenBank/DDBJ databases">
        <authorList>
            <person name="de Groot N.N."/>
        </authorList>
    </citation>
    <scope>NUCLEOTIDE SEQUENCE [LARGE SCALE GENOMIC DNA]</scope>
    <source>
        <strain evidence="2 3">DSM 20475</strain>
    </source>
</reference>